<dbReference type="SUPFAM" id="SSF100879">
    <property type="entry name" value="Lesion bypass DNA polymerase (Y-family), little finger domain"/>
    <property type="match status" value="1"/>
</dbReference>
<dbReference type="PANTHER" id="PTHR11076:SF33">
    <property type="entry name" value="DNA POLYMERASE KAPPA"/>
    <property type="match status" value="1"/>
</dbReference>
<comment type="catalytic activity">
    <reaction evidence="3 4">
        <text>DNA(n) + a 2'-deoxyribonucleoside 5'-triphosphate = DNA(n+1) + diphosphate</text>
        <dbReference type="Rhea" id="RHEA:22508"/>
        <dbReference type="Rhea" id="RHEA-COMP:17339"/>
        <dbReference type="Rhea" id="RHEA-COMP:17340"/>
        <dbReference type="ChEBI" id="CHEBI:33019"/>
        <dbReference type="ChEBI" id="CHEBI:61560"/>
        <dbReference type="ChEBI" id="CHEBI:173112"/>
        <dbReference type="EC" id="2.7.7.7"/>
    </reaction>
</comment>
<dbReference type="Gene3D" id="3.40.1170.60">
    <property type="match status" value="1"/>
</dbReference>
<comment type="similarity">
    <text evidence="1 4">Belongs to the DNA polymerase type-Y family.</text>
</comment>
<comment type="caution">
    <text evidence="6">The sequence shown here is derived from an EMBL/GenBank/DDBJ whole genome shotgun (WGS) entry which is preliminary data.</text>
</comment>
<dbReference type="AlphaFoldDB" id="A0A840ILN1"/>
<feature type="site" description="Substrate discrimination" evidence="4">
    <location>
        <position position="14"/>
    </location>
</feature>
<dbReference type="HAMAP" id="MF_01113">
    <property type="entry name" value="DNApol_IV"/>
    <property type="match status" value="1"/>
</dbReference>
<gene>
    <name evidence="4" type="primary">dinB</name>
    <name evidence="6" type="ORF">BJY18_000711</name>
</gene>
<dbReference type="CDD" id="cd03586">
    <property type="entry name" value="PolY_Pol_IV_kappa"/>
    <property type="match status" value="1"/>
</dbReference>
<keyword evidence="4" id="KW-0963">Cytoplasm</keyword>
<dbReference type="PROSITE" id="PS50173">
    <property type="entry name" value="UMUC"/>
    <property type="match status" value="1"/>
</dbReference>
<feature type="binding site" evidence="4">
    <location>
        <position position="9"/>
    </location>
    <ligand>
        <name>Mg(2+)</name>
        <dbReference type="ChEBI" id="CHEBI:18420"/>
    </ligand>
</feature>
<keyword evidence="4" id="KW-0479">Metal-binding</keyword>
<dbReference type="Pfam" id="PF00817">
    <property type="entry name" value="IMS"/>
    <property type="match status" value="1"/>
</dbReference>
<evidence type="ECO:0000256" key="4">
    <source>
        <dbReference type="HAMAP-Rule" id="MF_01113"/>
    </source>
</evidence>
<dbReference type="GO" id="GO:0006261">
    <property type="term" value="P:DNA-templated DNA replication"/>
    <property type="evidence" value="ECO:0007669"/>
    <property type="project" value="UniProtKB-UniRule"/>
</dbReference>
<comment type="subunit">
    <text evidence="4">Monomer.</text>
</comment>
<dbReference type="RefSeq" id="WP_184777599.1">
    <property type="nucleotide sequence ID" value="NZ_JACHMG010000001.1"/>
</dbReference>
<dbReference type="GO" id="GO:0003684">
    <property type="term" value="F:damaged DNA binding"/>
    <property type="evidence" value="ECO:0007669"/>
    <property type="project" value="InterPro"/>
</dbReference>
<dbReference type="GO" id="GO:0003887">
    <property type="term" value="F:DNA-directed DNA polymerase activity"/>
    <property type="evidence" value="ECO:0007669"/>
    <property type="project" value="UniProtKB-UniRule"/>
</dbReference>
<evidence type="ECO:0000313" key="7">
    <source>
        <dbReference type="Proteomes" id="UP000581769"/>
    </source>
</evidence>
<name>A0A840ILN1_9PSEU</name>
<keyword evidence="4" id="KW-0460">Magnesium</keyword>
<keyword evidence="4" id="KW-0235">DNA replication</keyword>
<feature type="active site" evidence="4">
    <location>
        <position position="107"/>
    </location>
</feature>
<dbReference type="InterPro" id="IPR001126">
    <property type="entry name" value="UmuC"/>
</dbReference>
<dbReference type="GO" id="GO:0000287">
    <property type="term" value="F:magnesium ion binding"/>
    <property type="evidence" value="ECO:0007669"/>
    <property type="project" value="UniProtKB-UniRule"/>
</dbReference>
<evidence type="ECO:0000259" key="5">
    <source>
        <dbReference type="PROSITE" id="PS50173"/>
    </source>
</evidence>
<feature type="binding site" evidence="4">
    <location>
        <position position="106"/>
    </location>
    <ligand>
        <name>Mg(2+)</name>
        <dbReference type="ChEBI" id="CHEBI:18420"/>
    </ligand>
</feature>
<evidence type="ECO:0000256" key="2">
    <source>
        <dbReference type="ARBA" id="ARBA00025589"/>
    </source>
</evidence>
<evidence type="ECO:0000313" key="6">
    <source>
        <dbReference type="EMBL" id="MBB4683226.1"/>
    </source>
</evidence>
<dbReference type="InterPro" id="IPR017961">
    <property type="entry name" value="DNA_pol_Y-fam_little_finger"/>
</dbReference>
<dbReference type="Proteomes" id="UP000581769">
    <property type="component" value="Unassembled WGS sequence"/>
</dbReference>
<evidence type="ECO:0000256" key="1">
    <source>
        <dbReference type="ARBA" id="ARBA00010945"/>
    </source>
</evidence>
<dbReference type="GO" id="GO:0006281">
    <property type="term" value="P:DNA repair"/>
    <property type="evidence" value="ECO:0007669"/>
    <property type="project" value="UniProtKB-UniRule"/>
</dbReference>
<keyword evidence="4" id="KW-0239">DNA-directed DNA polymerase</keyword>
<dbReference type="Gene3D" id="3.30.1490.100">
    <property type="entry name" value="DNA polymerase, Y-family, little finger domain"/>
    <property type="match status" value="1"/>
</dbReference>
<keyword evidence="4" id="KW-0234">DNA repair</keyword>
<organism evidence="6 7">
    <name type="scientific">Amycolatopsis jiangsuensis</name>
    <dbReference type="NCBI Taxonomy" id="1181879"/>
    <lineage>
        <taxon>Bacteria</taxon>
        <taxon>Bacillati</taxon>
        <taxon>Actinomycetota</taxon>
        <taxon>Actinomycetes</taxon>
        <taxon>Pseudonocardiales</taxon>
        <taxon>Pseudonocardiaceae</taxon>
        <taxon>Amycolatopsis</taxon>
    </lineage>
</organism>
<keyword evidence="4 6" id="KW-0808">Transferase</keyword>
<dbReference type="SUPFAM" id="SSF56672">
    <property type="entry name" value="DNA/RNA polymerases"/>
    <property type="match status" value="1"/>
</dbReference>
<feature type="domain" description="UmuC" evidence="5">
    <location>
        <begin position="5"/>
        <end position="183"/>
    </location>
</feature>
<dbReference type="InterPro" id="IPR036775">
    <property type="entry name" value="DNA_pol_Y-fam_lit_finger_sf"/>
</dbReference>
<dbReference type="GO" id="GO:0042276">
    <property type="term" value="P:error-prone translesion synthesis"/>
    <property type="evidence" value="ECO:0007669"/>
    <property type="project" value="TreeGrafter"/>
</dbReference>
<keyword evidence="4" id="KW-0227">DNA damage</keyword>
<dbReference type="PANTHER" id="PTHR11076">
    <property type="entry name" value="DNA REPAIR POLYMERASE UMUC / TRANSFERASE FAMILY MEMBER"/>
    <property type="match status" value="1"/>
</dbReference>
<dbReference type="Gene3D" id="1.10.150.20">
    <property type="entry name" value="5' to 3' exonuclease, C-terminal subdomain"/>
    <property type="match status" value="1"/>
</dbReference>
<dbReference type="EC" id="2.7.7.7" evidence="4"/>
<dbReference type="GO" id="GO:0005829">
    <property type="term" value="C:cytosol"/>
    <property type="evidence" value="ECO:0007669"/>
    <property type="project" value="TreeGrafter"/>
</dbReference>
<dbReference type="GO" id="GO:0009432">
    <property type="term" value="P:SOS response"/>
    <property type="evidence" value="ECO:0007669"/>
    <property type="project" value="TreeGrafter"/>
</dbReference>
<dbReference type="EMBL" id="JACHMG010000001">
    <property type="protein sequence ID" value="MBB4683226.1"/>
    <property type="molecule type" value="Genomic_DNA"/>
</dbReference>
<evidence type="ECO:0000256" key="3">
    <source>
        <dbReference type="ARBA" id="ARBA00049244"/>
    </source>
</evidence>
<dbReference type="Pfam" id="PF11799">
    <property type="entry name" value="IMS_C"/>
    <property type="match status" value="1"/>
</dbReference>
<dbReference type="Gene3D" id="3.30.70.270">
    <property type="match status" value="1"/>
</dbReference>
<comment type="function">
    <text evidence="2 4">Poorly processive, error-prone DNA polymerase involved in untargeted mutagenesis. Copies undamaged DNA at stalled replication forks, which arise in vivo from mismatched or misaligned primer ends. These misaligned primers can be extended by PolIV. Exhibits no 3'-5' exonuclease (proofreading) activity. May be involved in translesional synthesis, in conjunction with the beta clamp from PolIII.</text>
</comment>
<keyword evidence="4" id="KW-0515">Mutator protein</keyword>
<comment type="subcellular location">
    <subcellularLocation>
        <location evidence="4">Cytoplasm</location>
    </subcellularLocation>
</comment>
<protein>
    <recommendedName>
        <fullName evidence="4">DNA polymerase IV</fullName>
        <shortName evidence="4">Pol IV</shortName>
        <ecNumber evidence="4">2.7.7.7</ecNumber>
    </recommendedName>
</protein>
<dbReference type="InterPro" id="IPR022880">
    <property type="entry name" value="DNApol_IV"/>
</dbReference>
<dbReference type="InterPro" id="IPR050116">
    <property type="entry name" value="DNA_polymerase-Y"/>
</dbReference>
<dbReference type="InterPro" id="IPR043502">
    <property type="entry name" value="DNA/RNA_pol_sf"/>
</dbReference>
<comment type="cofactor">
    <cofactor evidence="4">
        <name>Mg(2+)</name>
        <dbReference type="ChEBI" id="CHEBI:18420"/>
    </cofactor>
    <text evidence="4">Binds 2 magnesium ions per subunit.</text>
</comment>
<keyword evidence="4" id="KW-0238">DNA-binding</keyword>
<keyword evidence="7" id="KW-1185">Reference proteome</keyword>
<keyword evidence="4 6" id="KW-0548">Nucleotidyltransferase</keyword>
<dbReference type="NCBIfam" id="NF002883">
    <property type="entry name" value="PRK03352.1"/>
    <property type="match status" value="1"/>
</dbReference>
<proteinExistence type="inferred from homology"/>
<reference evidence="6 7" key="1">
    <citation type="submission" date="2020-08" db="EMBL/GenBank/DDBJ databases">
        <title>Sequencing the genomes of 1000 actinobacteria strains.</title>
        <authorList>
            <person name="Klenk H.-P."/>
        </authorList>
    </citation>
    <scope>NUCLEOTIDE SEQUENCE [LARGE SCALE GENOMIC DNA]</scope>
    <source>
        <strain evidence="6 7">DSM 45859</strain>
    </source>
</reference>
<accession>A0A840ILN1</accession>
<dbReference type="InterPro" id="IPR043128">
    <property type="entry name" value="Rev_trsase/Diguanyl_cyclase"/>
</dbReference>
<sequence>MSAWILHVDLDQFIAAVEVARHPRLRGLPVIVGGNGDPAERAVVATASYEARAFGVDSGMPLRLAVKRCPEAVLLPVDAPAYQEVSDRVMTRVREFPVVVEVLGWDEAFLGADTADPEALADQVRRGIAEETGLSASVGIGDNKLRAKLATGFAKPAGVFRLTRENWWDVMAARTPDALQGIGRKTAKKLREAGCPTVLDLAAADPEALAARFGPRLGPWYRLLAGGIGDTEVSATPYVARSRGRETTYQQDLTEPDRIAAEIGVLAARVAQDVAEEARPVARVAVKVRFAPFFTQTHSVTLSEPSSDPAVLERAARDLLGRFPLGRPVRLLGVRAEFRRDPDA</sequence>
<dbReference type="Pfam" id="PF14520">
    <property type="entry name" value="HHH_5"/>
    <property type="match status" value="1"/>
</dbReference>